<reference evidence="1 2" key="1">
    <citation type="submission" date="2019-09" db="EMBL/GenBank/DDBJ databases">
        <title>Ecophysiology of the spiral-shaped methanotroph Methylospira mobilis as revealed by the complete genome sequence.</title>
        <authorList>
            <person name="Oshkin I.Y."/>
            <person name="Dedysh S.N."/>
            <person name="Miroshnikov K."/>
            <person name="Danilova O.V."/>
            <person name="Hakobyan A."/>
            <person name="Liesack W."/>
        </authorList>
    </citation>
    <scope>NUCLEOTIDE SEQUENCE [LARGE SCALE GENOMIC DNA]</scope>
    <source>
        <strain evidence="1 2">Shm1</strain>
    </source>
</reference>
<gene>
    <name evidence="1" type="ORF">F6R98_06140</name>
</gene>
<dbReference type="InParanoid" id="A0A5Q0BJC5"/>
<sequence length="66" mass="7700">MRTHHELDERSLALHRLIADKIRQYPVLFDRAKETLARRRKIVCVSSHSPVCRYLSLADIARSRSG</sequence>
<dbReference type="KEGG" id="mmob:F6R98_06140"/>
<protein>
    <submittedName>
        <fullName evidence="1">Uncharacterized protein</fullName>
    </submittedName>
</protein>
<name>A0A5Q0BJC5_9GAMM</name>
<evidence type="ECO:0000313" key="2">
    <source>
        <dbReference type="Proteomes" id="UP000325755"/>
    </source>
</evidence>
<dbReference type="Proteomes" id="UP000325755">
    <property type="component" value="Chromosome"/>
</dbReference>
<keyword evidence="2" id="KW-1185">Reference proteome</keyword>
<dbReference type="EMBL" id="CP044205">
    <property type="protein sequence ID" value="QFY42258.1"/>
    <property type="molecule type" value="Genomic_DNA"/>
</dbReference>
<dbReference type="RefSeq" id="WP_153248240.1">
    <property type="nucleotide sequence ID" value="NZ_CP044205.1"/>
</dbReference>
<dbReference type="AlphaFoldDB" id="A0A5Q0BJC5"/>
<proteinExistence type="predicted"/>
<accession>A0A5Q0BJC5</accession>
<organism evidence="1 2">
    <name type="scientific">Candidatus Methylospira mobilis</name>
    <dbReference type="NCBI Taxonomy" id="1808979"/>
    <lineage>
        <taxon>Bacteria</taxon>
        <taxon>Pseudomonadati</taxon>
        <taxon>Pseudomonadota</taxon>
        <taxon>Gammaproteobacteria</taxon>
        <taxon>Methylococcales</taxon>
        <taxon>Methylococcaceae</taxon>
        <taxon>Candidatus Methylospira</taxon>
    </lineage>
</organism>
<evidence type="ECO:0000313" key="1">
    <source>
        <dbReference type="EMBL" id="QFY42258.1"/>
    </source>
</evidence>